<evidence type="ECO:0000256" key="2">
    <source>
        <dbReference type="ARBA" id="ARBA00022679"/>
    </source>
</evidence>
<evidence type="ECO:0000256" key="1">
    <source>
        <dbReference type="ARBA" id="ARBA00022676"/>
    </source>
</evidence>
<accession>A0A1G7AL25</accession>
<evidence type="ECO:0000313" key="4">
    <source>
        <dbReference type="EMBL" id="SDE15634.1"/>
    </source>
</evidence>
<keyword evidence="1" id="KW-0328">Glycosyltransferase</keyword>
<name>A0A1G7AL25_9NOCA</name>
<organism evidence="4 5">
    <name type="scientific">Rhodococcus tukisamuensis</name>
    <dbReference type="NCBI Taxonomy" id="168276"/>
    <lineage>
        <taxon>Bacteria</taxon>
        <taxon>Bacillati</taxon>
        <taxon>Actinomycetota</taxon>
        <taxon>Actinomycetes</taxon>
        <taxon>Mycobacteriales</taxon>
        <taxon>Nocardiaceae</taxon>
        <taxon>Rhodococcus</taxon>
    </lineage>
</organism>
<protein>
    <submittedName>
        <fullName evidence="4">Glycosyltransferase involved in cell wall bisynthesis</fullName>
    </submittedName>
</protein>
<dbReference type="RefSeq" id="WP_072845359.1">
    <property type="nucleotide sequence ID" value="NZ_FNAB01000011.1"/>
</dbReference>
<keyword evidence="2 4" id="KW-0808">Transferase</keyword>
<dbReference type="InterPro" id="IPR028098">
    <property type="entry name" value="Glyco_trans_4-like_N"/>
</dbReference>
<dbReference type="Proteomes" id="UP000199417">
    <property type="component" value="Unassembled WGS sequence"/>
</dbReference>
<dbReference type="Gene3D" id="3.40.50.2000">
    <property type="entry name" value="Glycogen Phosphorylase B"/>
    <property type="match status" value="2"/>
</dbReference>
<feature type="domain" description="Glycosyltransferase subfamily 4-like N-terminal" evidence="3">
    <location>
        <begin position="17"/>
        <end position="179"/>
    </location>
</feature>
<dbReference type="EMBL" id="FNAB01000011">
    <property type="protein sequence ID" value="SDE15634.1"/>
    <property type="molecule type" value="Genomic_DNA"/>
</dbReference>
<evidence type="ECO:0000313" key="5">
    <source>
        <dbReference type="Proteomes" id="UP000199417"/>
    </source>
</evidence>
<dbReference type="AlphaFoldDB" id="A0A1G7AL25"/>
<evidence type="ECO:0000259" key="3">
    <source>
        <dbReference type="Pfam" id="PF13579"/>
    </source>
</evidence>
<gene>
    <name evidence="4" type="ORF">SAMN05444580_11128</name>
</gene>
<dbReference type="GO" id="GO:0016757">
    <property type="term" value="F:glycosyltransferase activity"/>
    <property type="evidence" value="ECO:0007669"/>
    <property type="project" value="UniProtKB-KW"/>
</dbReference>
<dbReference type="Pfam" id="PF13692">
    <property type="entry name" value="Glyco_trans_1_4"/>
    <property type="match status" value="1"/>
</dbReference>
<proteinExistence type="predicted"/>
<dbReference type="STRING" id="168276.SAMN05444580_11128"/>
<dbReference type="SUPFAM" id="SSF53756">
    <property type="entry name" value="UDP-Glycosyltransferase/glycogen phosphorylase"/>
    <property type="match status" value="1"/>
</dbReference>
<dbReference type="Pfam" id="PF13579">
    <property type="entry name" value="Glyco_trans_4_4"/>
    <property type="match status" value="1"/>
</dbReference>
<sequence length="371" mass="39203">MRILQVVTLISPDGAYGGPARVALNQSAELIRRGHETIIAAGTRGYPVVPTMLGEVPVRLFRARTLVPGTGFAGVGAPGLGRWFRRHRAEFDVVHIHLGRDLVVLPLAVAARRYGAPYALQTHGMVAPSGHPLAGPLDAVWTHKVLRGAGTVFYLTPTEREQLVAVGGGSLRLMELGNGVPHSTPNAVDSGTPEVLFAARMHPRKRPTAFVEMARLLLDSGVDARFTLVGPDEGEGTALRRSIGADPRIVWEGALESAAVPCRMAAASVYVLPSVREPYPMSVLEAMSVGVPVVVSNDCGLAPTVSRTGSGIVSDPTAPALAAAVGALLGDRSWAVEMGRRGRSTVHREFGMDVIADRLLATYTDLVEGSS</sequence>
<keyword evidence="5" id="KW-1185">Reference proteome</keyword>
<dbReference type="PANTHER" id="PTHR12526">
    <property type="entry name" value="GLYCOSYLTRANSFERASE"/>
    <property type="match status" value="1"/>
</dbReference>
<reference evidence="4 5" key="1">
    <citation type="submission" date="2016-10" db="EMBL/GenBank/DDBJ databases">
        <authorList>
            <person name="de Groot N.N."/>
        </authorList>
    </citation>
    <scope>NUCLEOTIDE SEQUENCE [LARGE SCALE GENOMIC DNA]</scope>
    <source>
        <strain evidence="4 5">JCM 11308</strain>
    </source>
</reference>